<dbReference type="GeneID" id="85450492"/>
<dbReference type="Proteomes" id="UP001224890">
    <property type="component" value="Unassembled WGS sequence"/>
</dbReference>
<gene>
    <name evidence="1" type="ORF">BDP55DRAFT_205719</name>
</gene>
<dbReference type="AlphaFoldDB" id="A0AAJ0B143"/>
<sequence>MHCSITRLVAAAVAPKVFLGLHEPMRLLRYTTPTGQWTVSGHRVLTDIFTVVGRLSLVGMGWLANLIPSRLISTMVGMLVLDNTRPPYREMKTAAALPLRYLFPLTFRRQLQHYGKETREVSPKVCDIPFTPHSIAVGTVARGTKASRSPSNGSCRASTVNCPGLSCDLLLSRKMRSYQVVFFPPERFSISVSLSSPLQMTRGGPARTQTS</sequence>
<dbReference type="RefSeq" id="XP_060435499.1">
    <property type="nucleotide sequence ID" value="XM_060565966.1"/>
</dbReference>
<evidence type="ECO:0000313" key="1">
    <source>
        <dbReference type="EMBL" id="KAK1699742.1"/>
    </source>
</evidence>
<evidence type="ECO:0000313" key="2">
    <source>
        <dbReference type="Proteomes" id="UP001224890"/>
    </source>
</evidence>
<dbReference type="EMBL" id="JAHMHR010000003">
    <property type="protein sequence ID" value="KAK1699742.1"/>
    <property type="molecule type" value="Genomic_DNA"/>
</dbReference>
<name>A0AAJ0B143_9PEZI</name>
<protein>
    <submittedName>
        <fullName evidence="1">Uncharacterized protein</fullName>
    </submittedName>
</protein>
<organism evidence="1 2">
    <name type="scientific">Colletotrichum godetiae</name>
    <dbReference type="NCBI Taxonomy" id="1209918"/>
    <lineage>
        <taxon>Eukaryota</taxon>
        <taxon>Fungi</taxon>
        <taxon>Dikarya</taxon>
        <taxon>Ascomycota</taxon>
        <taxon>Pezizomycotina</taxon>
        <taxon>Sordariomycetes</taxon>
        <taxon>Hypocreomycetidae</taxon>
        <taxon>Glomerellales</taxon>
        <taxon>Glomerellaceae</taxon>
        <taxon>Colletotrichum</taxon>
        <taxon>Colletotrichum acutatum species complex</taxon>
    </lineage>
</organism>
<comment type="caution">
    <text evidence="1">The sequence shown here is derived from an EMBL/GenBank/DDBJ whole genome shotgun (WGS) entry which is preliminary data.</text>
</comment>
<accession>A0AAJ0B143</accession>
<reference evidence="1" key="1">
    <citation type="submission" date="2021-06" db="EMBL/GenBank/DDBJ databases">
        <title>Comparative genomics, transcriptomics and evolutionary studies reveal genomic signatures of adaptation to plant cell wall in hemibiotrophic fungi.</title>
        <authorList>
            <consortium name="DOE Joint Genome Institute"/>
            <person name="Baroncelli R."/>
            <person name="Diaz J.F."/>
            <person name="Benocci T."/>
            <person name="Peng M."/>
            <person name="Battaglia E."/>
            <person name="Haridas S."/>
            <person name="Andreopoulos W."/>
            <person name="Labutti K."/>
            <person name="Pangilinan J."/>
            <person name="Floch G.L."/>
            <person name="Makela M.R."/>
            <person name="Henrissat B."/>
            <person name="Grigoriev I.V."/>
            <person name="Crouch J.A."/>
            <person name="De Vries R.P."/>
            <person name="Sukno S.A."/>
            <person name="Thon M.R."/>
        </authorList>
    </citation>
    <scope>NUCLEOTIDE SEQUENCE</scope>
    <source>
        <strain evidence="1">CBS 193.32</strain>
    </source>
</reference>
<proteinExistence type="predicted"/>
<keyword evidence="2" id="KW-1185">Reference proteome</keyword>